<name>A0A089P0V9_9HYPH</name>
<accession>A0A089P0V9</accession>
<dbReference type="STRING" id="693986.MOC_5552"/>
<organism evidence="3 4">
    <name type="scientific">Methylobacterium oryzae CBMB20</name>
    <dbReference type="NCBI Taxonomy" id="693986"/>
    <lineage>
        <taxon>Bacteria</taxon>
        <taxon>Pseudomonadati</taxon>
        <taxon>Pseudomonadota</taxon>
        <taxon>Alphaproteobacteria</taxon>
        <taxon>Hyphomicrobiales</taxon>
        <taxon>Methylobacteriaceae</taxon>
        <taxon>Methylobacterium</taxon>
    </lineage>
</organism>
<dbReference type="HOGENOM" id="CLU_1561139_0_0_5"/>
<reference evidence="3 4" key="1">
    <citation type="journal article" date="2014" name="PLoS ONE">
        <title>Genome Information of Methylobacterium oryzae, a Plant-Probiotic Methylotroph in the Phyllosphere.</title>
        <authorList>
            <person name="Kwak M.J."/>
            <person name="Jeong H."/>
            <person name="Madhaiyan M."/>
            <person name="Lee Y."/>
            <person name="Sa T.M."/>
            <person name="Oh T.K."/>
            <person name="Kim J.F."/>
        </authorList>
    </citation>
    <scope>NUCLEOTIDE SEQUENCE [LARGE SCALE GENOMIC DNA]</scope>
    <source>
        <strain evidence="3 4">CBMB20</strain>
    </source>
</reference>
<evidence type="ECO:0000256" key="2">
    <source>
        <dbReference type="SAM" id="MobiDB-lite"/>
    </source>
</evidence>
<feature type="coiled-coil region" evidence="1">
    <location>
        <begin position="81"/>
        <end position="115"/>
    </location>
</feature>
<feature type="region of interest" description="Disordered" evidence="2">
    <location>
        <begin position="18"/>
        <end position="59"/>
    </location>
</feature>
<dbReference type="GeneID" id="96602413"/>
<evidence type="ECO:0000313" key="4">
    <source>
        <dbReference type="Proteomes" id="UP000029492"/>
    </source>
</evidence>
<dbReference type="Proteomes" id="UP000029492">
    <property type="component" value="Chromosome"/>
</dbReference>
<gene>
    <name evidence="3" type="ORF">MOC_5552</name>
</gene>
<dbReference type="KEGG" id="mor:MOC_5552"/>
<evidence type="ECO:0000313" key="3">
    <source>
        <dbReference type="EMBL" id="AIQ93307.1"/>
    </source>
</evidence>
<protein>
    <submittedName>
        <fullName evidence="3">Protein of unassigned function</fullName>
    </submittedName>
</protein>
<dbReference type="EMBL" id="CP003811">
    <property type="protein sequence ID" value="AIQ93307.1"/>
    <property type="molecule type" value="Genomic_DNA"/>
</dbReference>
<dbReference type="AlphaFoldDB" id="A0A089P0V9"/>
<keyword evidence="4" id="KW-1185">Reference proteome</keyword>
<keyword evidence="1" id="KW-0175">Coiled coil</keyword>
<dbReference type="eggNOG" id="ENOG50311D7">
    <property type="taxonomic scope" value="Bacteria"/>
</dbReference>
<proteinExistence type="predicted"/>
<sequence length="171" mass="18243">MNAAFWAELDARIARAEPAPATADGNPAVAGPLPVAASGAGPETPSEPPSEPPSRPDADWSQVLDTLSAASIAAQEQDQRLRQRSATCETLSAELQAARQEIEALRAHLQEVQTQAALRVREVEALADGRVRDADERAEAAIVRAESAEDWLKRIEQASRDLLPDGRHAAA</sequence>
<feature type="compositionally biased region" description="Pro residues" evidence="2">
    <location>
        <begin position="45"/>
        <end position="55"/>
    </location>
</feature>
<dbReference type="RefSeq" id="WP_043389071.1">
    <property type="nucleotide sequence ID" value="NZ_CP003811.1"/>
</dbReference>
<evidence type="ECO:0000256" key="1">
    <source>
        <dbReference type="SAM" id="Coils"/>
    </source>
</evidence>